<evidence type="ECO:0000256" key="1">
    <source>
        <dbReference type="ARBA" id="ARBA00001974"/>
    </source>
</evidence>
<evidence type="ECO:0000256" key="4">
    <source>
        <dbReference type="ARBA" id="ARBA00004752"/>
    </source>
</evidence>
<evidence type="ECO:0000256" key="10">
    <source>
        <dbReference type="ARBA" id="ARBA00022960"/>
    </source>
</evidence>
<evidence type="ECO:0000256" key="6">
    <source>
        <dbReference type="ARBA" id="ARBA00022618"/>
    </source>
</evidence>
<evidence type="ECO:0000256" key="2">
    <source>
        <dbReference type="ARBA" id="ARBA00003921"/>
    </source>
</evidence>
<dbReference type="InterPro" id="IPR011601">
    <property type="entry name" value="MurB_C"/>
</dbReference>
<dbReference type="GO" id="GO:0009252">
    <property type="term" value="P:peptidoglycan biosynthetic process"/>
    <property type="evidence" value="ECO:0007669"/>
    <property type="project" value="UniProtKB-UniRule"/>
</dbReference>
<dbReference type="Gene3D" id="3.90.78.10">
    <property type="entry name" value="UDP-N-acetylenolpyruvoylglucosamine reductase, C-terminal domain"/>
    <property type="match status" value="1"/>
</dbReference>
<keyword evidence="12 16" id="KW-0560">Oxidoreductase</keyword>
<evidence type="ECO:0000256" key="9">
    <source>
        <dbReference type="ARBA" id="ARBA00022857"/>
    </source>
</evidence>
<dbReference type="PROSITE" id="PS51387">
    <property type="entry name" value="FAD_PCMH"/>
    <property type="match status" value="1"/>
</dbReference>
<dbReference type="Gene3D" id="3.30.43.10">
    <property type="entry name" value="Uridine Diphospho-n-acetylenolpyruvylglucosamine Reductase, domain 2"/>
    <property type="match status" value="1"/>
</dbReference>
<evidence type="ECO:0000259" key="17">
    <source>
        <dbReference type="PROSITE" id="PS51387"/>
    </source>
</evidence>
<dbReference type="InterPro" id="IPR036318">
    <property type="entry name" value="FAD-bd_PCMH-like_sf"/>
</dbReference>
<dbReference type="GO" id="GO:0071555">
    <property type="term" value="P:cell wall organization"/>
    <property type="evidence" value="ECO:0007669"/>
    <property type="project" value="UniProtKB-KW"/>
</dbReference>
<feature type="active site" evidence="16">
    <location>
        <position position="306"/>
    </location>
</feature>
<evidence type="ECO:0000256" key="13">
    <source>
        <dbReference type="ARBA" id="ARBA00023306"/>
    </source>
</evidence>
<keyword evidence="14 16" id="KW-0961">Cell wall biogenesis/degradation</keyword>
<dbReference type="EMBL" id="PCWR01000038">
    <property type="protein sequence ID" value="PIR07250.1"/>
    <property type="molecule type" value="Genomic_DNA"/>
</dbReference>
<comment type="function">
    <text evidence="2 16">Cell wall formation.</text>
</comment>
<dbReference type="GO" id="GO:0071949">
    <property type="term" value="F:FAD binding"/>
    <property type="evidence" value="ECO:0007669"/>
    <property type="project" value="InterPro"/>
</dbReference>
<dbReference type="HAMAP" id="MF_00037">
    <property type="entry name" value="MurB"/>
    <property type="match status" value="1"/>
</dbReference>
<keyword evidence="10 16" id="KW-0133">Cell shape</keyword>
<keyword evidence="8 16" id="KW-0274">FAD</keyword>
<keyword evidence="7 16" id="KW-0285">Flavoprotein</keyword>
<comment type="similarity">
    <text evidence="16">Belongs to the MurB family.</text>
</comment>
<dbReference type="AlphaFoldDB" id="A0A2H0NED0"/>
<name>A0A2H0NED0_9BACT</name>
<dbReference type="InterPro" id="IPR036635">
    <property type="entry name" value="MurB_C_sf"/>
</dbReference>
<evidence type="ECO:0000313" key="18">
    <source>
        <dbReference type="EMBL" id="PIR07250.1"/>
    </source>
</evidence>
<comment type="catalytic activity">
    <reaction evidence="15 16">
        <text>UDP-N-acetyl-alpha-D-muramate + NADP(+) = UDP-N-acetyl-3-O-(1-carboxyvinyl)-alpha-D-glucosamine + NADPH + H(+)</text>
        <dbReference type="Rhea" id="RHEA:12248"/>
        <dbReference type="ChEBI" id="CHEBI:15378"/>
        <dbReference type="ChEBI" id="CHEBI:57783"/>
        <dbReference type="ChEBI" id="CHEBI:58349"/>
        <dbReference type="ChEBI" id="CHEBI:68483"/>
        <dbReference type="ChEBI" id="CHEBI:70757"/>
        <dbReference type="EC" id="1.3.1.98"/>
    </reaction>
</comment>
<evidence type="ECO:0000256" key="3">
    <source>
        <dbReference type="ARBA" id="ARBA00004496"/>
    </source>
</evidence>
<keyword evidence="11 16" id="KW-0573">Peptidoglycan synthesis</keyword>
<keyword evidence="9 16" id="KW-0521">NADP</keyword>
<dbReference type="PANTHER" id="PTHR21071">
    <property type="entry name" value="UDP-N-ACETYLENOLPYRUVOYLGLUCOSAMINE REDUCTASE"/>
    <property type="match status" value="1"/>
</dbReference>
<accession>A0A2H0NED0</accession>
<organism evidence="18 19">
    <name type="scientific">Candidatus Jorgensenbacteria bacterium CG11_big_fil_rev_8_21_14_0_20_38_23</name>
    <dbReference type="NCBI Taxonomy" id="1974594"/>
    <lineage>
        <taxon>Bacteria</taxon>
        <taxon>Candidatus Joergenseniibacteriota</taxon>
    </lineage>
</organism>
<dbReference type="InterPro" id="IPR016169">
    <property type="entry name" value="FAD-bd_PCMH_sub2"/>
</dbReference>
<dbReference type="SUPFAM" id="SSF56176">
    <property type="entry name" value="FAD-binding/transporter-associated domain-like"/>
    <property type="match status" value="1"/>
</dbReference>
<evidence type="ECO:0000256" key="12">
    <source>
        <dbReference type="ARBA" id="ARBA00023002"/>
    </source>
</evidence>
<dbReference type="GO" id="GO:0005829">
    <property type="term" value="C:cytosol"/>
    <property type="evidence" value="ECO:0007669"/>
    <property type="project" value="TreeGrafter"/>
</dbReference>
<comment type="cofactor">
    <cofactor evidence="1 16">
        <name>FAD</name>
        <dbReference type="ChEBI" id="CHEBI:57692"/>
    </cofactor>
</comment>
<evidence type="ECO:0000256" key="16">
    <source>
        <dbReference type="HAMAP-Rule" id="MF_00037"/>
    </source>
</evidence>
<dbReference type="Proteomes" id="UP000228867">
    <property type="component" value="Unassembled WGS sequence"/>
</dbReference>
<dbReference type="InterPro" id="IPR016166">
    <property type="entry name" value="FAD-bd_PCMH"/>
</dbReference>
<evidence type="ECO:0000256" key="14">
    <source>
        <dbReference type="ARBA" id="ARBA00023316"/>
    </source>
</evidence>
<keyword evidence="13 16" id="KW-0131">Cell cycle</keyword>
<dbReference type="Gene3D" id="3.30.465.10">
    <property type="match status" value="1"/>
</dbReference>
<dbReference type="Pfam" id="PF01565">
    <property type="entry name" value="FAD_binding_4"/>
    <property type="match status" value="1"/>
</dbReference>
<feature type="domain" description="FAD-binding PCMH-type" evidence="17">
    <location>
        <begin position="17"/>
        <end position="185"/>
    </location>
</feature>
<dbReference type="InterPro" id="IPR003170">
    <property type="entry name" value="MurB"/>
</dbReference>
<protein>
    <recommendedName>
        <fullName evidence="16">UDP-N-acetylenolpyruvoylglucosamine reductase</fullName>
        <ecNumber evidence="16">1.3.1.98</ecNumber>
    </recommendedName>
    <alternativeName>
        <fullName evidence="16">UDP-N-acetylmuramate dehydrogenase</fullName>
    </alternativeName>
</protein>
<proteinExistence type="inferred from homology"/>
<dbReference type="GO" id="GO:0008762">
    <property type="term" value="F:UDP-N-acetylmuramate dehydrogenase activity"/>
    <property type="evidence" value="ECO:0007669"/>
    <property type="project" value="UniProtKB-UniRule"/>
</dbReference>
<dbReference type="GO" id="GO:0008360">
    <property type="term" value="P:regulation of cell shape"/>
    <property type="evidence" value="ECO:0007669"/>
    <property type="project" value="UniProtKB-KW"/>
</dbReference>
<evidence type="ECO:0000256" key="5">
    <source>
        <dbReference type="ARBA" id="ARBA00022490"/>
    </source>
</evidence>
<feature type="active site" description="Proton donor" evidence="16">
    <location>
        <position position="214"/>
    </location>
</feature>
<reference evidence="18 19" key="1">
    <citation type="submission" date="2017-09" db="EMBL/GenBank/DDBJ databases">
        <title>Depth-based differentiation of microbial function through sediment-hosted aquifers and enrichment of novel symbionts in the deep terrestrial subsurface.</title>
        <authorList>
            <person name="Probst A.J."/>
            <person name="Ladd B."/>
            <person name="Jarett J.K."/>
            <person name="Geller-Mcgrath D.E."/>
            <person name="Sieber C.M."/>
            <person name="Emerson J.B."/>
            <person name="Anantharaman K."/>
            <person name="Thomas B.C."/>
            <person name="Malmstrom R."/>
            <person name="Stieglmeier M."/>
            <person name="Klingl A."/>
            <person name="Woyke T."/>
            <person name="Ryan C.M."/>
            <person name="Banfield J.F."/>
        </authorList>
    </citation>
    <scope>NUCLEOTIDE SEQUENCE [LARGE SCALE GENOMIC DNA]</scope>
    <source>
        <strain evidence="18">CG11_big_fil_rev_8_21_14_0_20_38_23</strain>
    </source>
</reference>
<dbReference type="UniPathway" id="UPA00219"/>
<comment type="caution">
    <text evidence="18">The sequence shown here is derived from an EMBL/GenBank/DDBJ whole genome shotgun (WGS) entry which is preliminary data.</text>
</comment>
<feature type="active site" evidence="16">
    <location>
        <position position="163"/>
    </location>
</feature>
<dbReference type="SUPFAM" id="SSF56194">
    <property type="entry name" value="Uridine diphospho-N-Acetylenolpyruvylglucosamine reductase, MurB, C-terminal domain"/>
    <property type="match status" value="1"/>
</dbReference>
<comment type="pathway">
    <text evidence="4 16">Cell wall biogenesis; peptidoglycan biosynthesis.</text>
</comment>
<sequence length="311" mass="34638">MIQLEKDVLLKRHSHYQIGGPAKYFFQLTGSDNLEEVYEKIKILALPVFILAGGTNILFPDKGWEGLVIKVANNFIKKENDFWRIGAGTTMADILDYAVSDGFSGLEWAGGLPGTLGGAIFGNAGAFGGEIKNSVIETVSWDFSQRAPNFIQRKKDDCQFSYRSSIFKTKPQEIILEVKLKFEKGEAKKIKKSIQEKINYRKKYQPLEYPNAGSIFKNIDLRKIPKNLLAFVKPAIKMDPQAVVPAAFLLDQAGLKGETIGGAMISPKHPNFFVNLGEAKAADVLGLIELAKEKIKKQFQLALEEEIIIIK</sequence>
<dbReference type="InterPro" id="IPR016167">
    <property type="entry name" value="FAD-bd_PCMH_sub1"/>
</dbReference>
<evidence type="ECO:0000256" key="8">
    <source>
        <dbReference type="ARBA" id="ARBA00022827"/>
    </source>
</evidence>
<gene>
    <name evidence="16 18" type="primary">murB</name>
    <name evidence="18" type="ORF">COV54_01695</name>
</gene>
<dbReference type="PANTHER" id="PTHR21071:SF4">
    <property type="entry name" value="UDP-N-ACETYLENOLPYRUVOYLGLUCOSAMINE REDUCTASE"/>
    <property type="match status" value="1"/>
</dbReference>
<dbReference type="EC" id="1.3.1.98" evidence="16"/>
<keyword evidence="6 16" id="KW-0132">Cell division</keyword>
<evidence type="ECO:0000313" key="19">
    <source>
        <dbReference type="Proteomes" id="UP000228867"/>
    </source>
</evidence>
<evidence type="ECO:0000256" key="11">
    <source>
        <dbReference type="ARBA" id="ARBA00022984"/>
    </source>
</evidence>
<dbReference type="InterPro" id="IPR006094">
    <property type="entry name" value="Oxid_FAD_bind_N"/>
</dbReference>
<dbReference type="NCBIfam" id="TIGR00179">
    <property type="entry name" value="murB"/>
    <property type="match status" value="1"/>
</dbReference>
<evidence type="ECO:0000256" key="7">
    <source>
        <dbReference type="ARBA" id="ARBA00022630"/>
    </source>
</evidence>
<comment type="subcellular location">
    <subcellularLocation>
        <location evidence="3 16">Cytoplasm</location>
    </subcellularLocation>
</comment>
<evidence type="ECO:0000256" key="15">
    <source>
        <dbReference type="ARBA" id="ARBA00048914"/>
    </source>
</evidence>
<keyword evidence="5 16" id="KW-0963">Cytoplasm</keyword>
<dbReference type="GO" id="GO:0051301">
    <property type="term" value="P:cell division"/>
    <property type="evidence" value="ECO:0007669"/>
    <property type="project" value="UniProtKB-KW"/>
</dbReference>
<dbReference type="Pfam" id="PF02873">
    <property type="entry name" value="MurB_C"/>
    <property type="match status" value="1"/>
</dbReference>